<name>A0AAE1DW63_9GAST</name>
<proteinExistence type="predicted"/>
<evidence type="ECO:0000313" key="2">
    <source>
        <dbReference type="Proteomes" id="UP001283361"/>
    </source>
</evidence>
<organism evidence="1 2">
    <name type="scientific">Elysia crispata</name>
    <name type="common">lettuce slug</name>
    <dbReference type="NCBI Taxonomy" id="231223"/>
    <lineage>
        <taxon>Eukaryota</taxon>
        <taxon>Metazoa</taxon>
        <taxon>Spiralia</taxon>
        <taxon>Lophotrochozoa</taxon>
        <taxon>Mollusca</taxon>
        <taxon>Gastropoda</taxon>
        <taxon>Heterobranchia</taxon>
        <taxon>Euthyneura</taxon>
        <taxon>Panpulmonata</taxon>
        <taxon>Sacoglossa</taxon>
        <taxon>Placobranchoidea</taxon>
        <taxon>Plakobranchidae</taxon>
        <taxon>Elysia</taxon>
    </lineage>
</organism>
<gene>
    <name evidence="1" type="ORF">RRG08_003413</name>
</gene>
<evidence type="ECO:0000313" key="1">
    <source>
        <dbReference type="EMBL" id="KAK3784605.1"/>
    </source>
</evidence>
<reference evidence="1" key="1">
    <citation type="journal article" date="2023" name="G3 (Bethesda)">
        <title>A reference genome for the long-term kleptoplast-retaining sea slug Elysia crispata morphotype clarki.</title>
        <authorList>
            <person name="Eastman K.E."/>
            <person name="Pendleton A.L."/>
            <person name="Shaikh M.A."/>
            <person name="Suttiyut T."/>
            <person name="Ogas R."/>
            <person name="Tomko P."/>
            <person name="Gavelis G."/>
            <person name="Widhalm J.R."/>
            <person name="Wisecaver J.H."/>
        </authorList>
    </citation>
    <scope>NUCLEOTIDE SEQUENCE</scope>
    <source>
        <strain evidence="1">ECLA1</strain>
    </source>
</reference>
<dbReference type="AlphaFoldDB" id="A0AAE1DW63"/>
<sequence length="73" mass="8409">MLAFLVENAANLLRKISPRCREVDKRCRSRWQGQFLPCLHQARHFGVGEFDCSDTVTIVTGNIVYHHLLAKQI</sequence>
<dbReference type="EMBL" id="JAWDGP010002226">
    <property type="protein sequence ID" value="KAK3784605.1"/>
    <property type="molecule type" value="Genomic_DNA"/>
</dbReference>
<dbReference type="Proteomes" id="UP001283361">
    <property type="component" value="Unassembled WGS sequence"/>
</dbReference>
<comment type="caution">
    <text evidence="1">The sequence shown here is derived from an EMBL/GenBank/DDBJ whole genome shotgun (WGS) entry which is preliminary data.</text>
</comment>
<keyword evidence="2" id="KW-1185">Reference proteome</keyword>
<protein>
    <submittedName>
        <fullName evidence="1">Uncharacterized protein</fullName>
    </submittedName>
</protein>
<accession>A0AAE1DW63</accession>